<dbReference type="InterPro" id="IPR031941">
    <property type="entry name" value="DUF4773"/>
</dbReference>
<feature type="signal peptide" evidence="2">
    <location>
        <begin position="1"/>
        <end position="19"/>
    </location>
</feature>
<protein>
    <submittedName>
        <fullName evidence="4">Transient receptor potential protein</fullName>
    </submittedName>
</protein>
<feature type="chain" id="PRO_5042282068" evidence="2">
    <location>
        <begin position="20"/>
        <end position="307"/>
    </location>
</feature>
<evidence type="ECO:0000313" key="5">
    <source>
        <dbReference type="Proteomes" id="UP001219518"/>
    </source>
</evidence>
<sequence>MLLALVAVLLLAVPEPAPAHPATATAADADLQDDVDVLDVVAAALNDAKTRPVNASRGSEEAEGRAPRRPCECADGQCNCCSGFVMQTLVNLPPRQRGCIKITYDPDDFAFAMALSFNDRVLYKNTISAKNPRPLCVALPRLTEAKMCVKLSNVYFVGRNLHACIDMEGKWQDTQAFQMSFDCIRIGADGVKVVRPEDGSGIAVGVPVNVTPAPEEYDEIPAEQPPEKPTKPSRPSKPKPSKPKPPKPADSPAPVAPVAPAAPAPAPAAPSPAAPAPAAVEQEAAASVSVATPAIAAPTTTVVTQAA</sequence>
<comment type="caution">
    <text evidence="4">The sequence shown here is derived from an EMBL/GenBank/DDBJ whole genome shotgun (WGS) entry which is preliminary data.</text>
</comment>
<evidence type="ECO:0000313" key="4">
    <source>
        <dbReference type="EMBL" id="KAK3923800.1"/>
    </source>
</evidence>
<dbReference type="EMBL" id="JAHWGI010001149">
    <property type="protein sequence ID" value="KAK3923800.1"/>
    <property type="molecule type" value="Genomic_DNA"/>
</dbReference>
<dbReference type="PANTHER" id="PTHR36299">
    <property type="entry name" value="AGAP008005-PA"/>
    <property type="match status" value="1"/>
</dbReference>
<keyword evidence="2" id="KW-0732">Signal</keyword>
<feature type="compositionally biased region" description="Basic residues" evidence="1">
    <location>
        <begin position="234"/>
        <end position="245"/>
    </location>
</feature>
<reference evidence="4" key="1">
    <citation type="submission" date="2021-07" db="EMBL/GenBank/DDBJ databases">
        <authorList>
            <person name="Catto M.A."/>
            <person name="Jacobson A."/>
            <person name="Kennedy G."/>
            <person name="Labadie P."/>
            <person name="Hunt B.G."/>
            <person name="Srinivasan R."/>
        </authorList>
    </citation>
    <scope>NUCLEOTIDE SEQUENCE</scope>
    <source>
        <strain evidence="4">PL_HMW_Pooled</strain>
        <tissue evidence="4">Head</tissue>
    </source>
</reference>
<dbReference type="AlphaFoldDB" id="A0AAE1HLZ8"/>
<proteinExistence type="predicted"/>
<evidence type="ECO:0000256" key="1">
    <source>
        <dbReference type="SAM" id="MobiDB-lite"/>
    </source>
</evidence>
<gene>
    <name evidence="4" type="ORF">KUF71_002209</name>
</gene>
<reference evidence="4" key="2">
    <citation type="journal article" date="2023" name="BMC Genomics">
        <title>Pest status, molecular evolution, and epigenetic factors derived from the genome assembly of Frankliniella fusca, a thysanopteran phytovirus vector.</title>
        <authorList>
            <person name="Catto M.A."/>
            <person name="Labadie P.E."/>
            <person name="Jacobson A.L."/>
            <person name="Kennedy G.G."/>
            <person name="Srinivasan R."/>
            <person name="Hunt B.G."/>
        </authorList>
    </citation>
    <scope>NUCLEOTIDE SEQUENCE</scope>
    <source>
        <strain evidence="4">PL_HMW_Pooled</strain>
    </source>
</reference>
<evidence type="ECO:0000259" key="3">
    <source>
        <dbReference type="Pfam" id="PF15998"/>
    </source>
</evidence>
<organism evidence="4 5">
    <name type="scientific">Frankliniella fusca</name>
    <dbReference type="NCBI Taxonomy" id="407009"/>
    <lineage>
        <taxon>Eukaryota</taxon>
        <taxon>Metazoa</taxon>
        <taxon>Ecdysozoa</taxon>
        <taxon>Arthropoda</taxon>
        <taxon>Hexapoda</taxon>
        <taxon>Insecta</taxon>
        <taxon>Pterygota</taxon>
        <taxon>Neoptera</taxon>
        <taxon>Paraneoptera</taxon>
        <taxon>Thysanoptera</taxon>
        <taxon>Terebrantia</taxon>
        <taxon>Thripoidea</taxon>
        <taxon>Thripidae</taxon>
        <taxon>Frankliniella</taxon>
    </lineage>
</organism>
<dbReference type="Pfam" id="PF15998">
    <property type="entry name" value="DUF4773"/>
    <property type="match status" value="1"/>
</dbReference>
<dbReference type="Proteomes" id="UP001219518">
    <property type="component" value="Unassembled WGS sequence"/>
</dbReference>
<keyword evidence="4" id="KW-0675">Receptor</keyword>
<feature type="compositionally biased region" description="Pro residues" evidence="1">
    <location>
        <begin position="246"/>
        <end position="275"/>
    </location>
</feature>
<keyword evidence="5" id="KW-1185">Reference proteome</keyword>
<evidence type="ECO:0000256" key="2">
    <source>
        <dbReference type="SAM" id="SignalP"/>
    </source>
</evidence>
<feature type="domain" description="DUF4773" evidence="3">
    <location>
        <begin position="70"/>
        <end position="190"/>
    </location>
</feature>
<feature type="region of interest" description="Disordered" evidence="1">
    <location>
        <begin position="218"/>
        <end position="307"/>
    </location>
</feature>
<name>A0AAE1HLZ8_9NEOP</name>
<dbReference type="PANTHER" id="PTHR36299:SF4">
    <property type="entry name" value="GH07892P-RELATED"/>
    <property type="match status" value="1"/>
</dbReference>
<feature type="compositionally biased region" description="Low complexity" evidence="1">
    <location>
        <begin position="276"/>
        <end position="307"/>
    </location>
</feature>
<accession>A0AAE1HLZ8</accession>